<name>A0A6C0CRE6_9ZZZZ</name>
<accession>A0A6C0CRE6</accession>
<reference evidence="1" key="1">
    <citation type="journal article" date="2020" name="Nature">
        <title>Giant virus diversity and host interactions through global metagenomics.</title>
        <authorList>
            <person name="Schulz F."/>
            <person name="Roux S."/>
            <person name="Paez-Espino D."/>
            <person name="Jungbluth S."/>
            <person name="Walsh D.A."/>
            <person name="Denef V.J."/>
            <person name="McMahon K.D."/>
            <person name="Konstantinidis K.T."/>
            <person name="Eloe-Fadrosh E.A."/>
            <person name="Kyrpides N.C."/>
            <person name="Woyke T."/>
        </authorList>
    </citation>
    <scope>NUCLEOTIDE SEQUENCE</scope>
    <source>
        <strain evidence="1">GVMAG-M-3300021473-15</strain>
    </source>
</reference>
<dbReference type="AlphaFoldDB" id="A0A6C0CRE6"/>
<organism evidence="1">
    <name type="scientific">viral metagenome</name>
    <dbReference type="NCBI Taxonomy" id="1070528"/>
    <lineage>
        <taxon>unclassified sequences</taxon>
        <taxon>metagenomes</taxon>
        <taxon>organismal metagenomes</taxon>
    </lineage>
</organism>
<sequence>MNSFNHSILVIYSGLKSALTVFLKTVYYNNNNIQTERVLYETSSLVSAFKLKYWYKDRKYELHCKPILDPHYALVPANLAFYFMRYFYIYRPLYRLLNNHYTAHNNTKVKNIAIWGSHDCIDIDYFNERLGPLSDQHTFLTRYQVSDGGLVMGYTLRPLTSVDLLGYSVNDTKNMFIGDINFYQHSLILNETTLHVPSWKSEITFI</sequence>
<proteinExistence type="predicted"/>
<protein>
    <submittedName>
        <fullName evidence="1">Uncharacterized protein</fullName>
    </submittedName>
</protein>
<evidence type="ECO:0000313" key="1">
    <source>
        <dbReference type="EMBL" id="QHT06712.1"/>
    </source>
</evidence>
<dbReference type="EMBL" id="MN739474">
    <property type="protein sequence ID" value="QHT06712.1"/>
    <property type="molecule type" value="Genomic_DNA"/>
</dbReference>